<dbReference type="PANTHER" id="PTHR30069">
    <property type="entry name" value="TONB-DEPENDENT OUTER MEMBRANE RECEPTOR"/>
    <property type="match status" value="1"/>
</dbReference>
<evidence type="ECO:0000256" key="1">
    <source>
        <dbReference type="ARBA" id="ARBA00004571"/>
    </source>
</evidence>
<feature type="signal peptide" evidence="12">
    <location>
        <begin position="1"/>
        <end position="24"/>
    </location>
</feature>
<dbReference type="Proteomes" id="UP001241747">
    <property type="component" value="Unassembled WGS sequence"/>
</dbReference>
<dbReference type="InterPro" id="IPR012910">
    <property type="entry name" value="Plug_dom"/>
</dbReference>
<dbReference type="InterPro" id="IPR039426">
    <property type="entry name" value="TonB-dep_rcpt-like"/>
</dbReference>
<comment type="subcellular location">
    <subcellularLocation>
        <location evidence="1 10">Cell outer membrane</location>
        <topology evidence="1 10">Multi-pass membrane protein</topology>
    </subcellularLocation>
</comment>
<proteinExistence type="inferred from homology"/>
<evidence type="ECO:0000313" key="15">
    <source>
        <dbReference type="EMBL" id="MDQ0505407.1"/>
    </source>
</evidence>
<gene>
    <name evidence="15" type="ORF">QOZ94_002203</name>
</gene>
<evidence type="ECO:0000259" key="13">
    <source>
        <dbReference type="Pfam" id="PF00593"/>
    </source>
</evidence>
<comment type="caution">
    <text evidence="15">The sequence shown here is derived from an EMBL/GenBank/DDBJ whole genome shotgun (WGS) entry which is preliminary data.</text>
</comment>
<dbReference type="Pfam" id="PF07715">
    <property type="entry name" value="Plug"/>
    <property type="match status" value="1"/>
</dbReference>
<keyword evidence="4 10" id="KW-0812">Transmembrane</keyword>
<evidence type="ECO:0000256" key="6">
    <source>
        <dbReference type="ARBA" id="ARBA00023077"/>
    </source>
</evidence>
<evidence type="ECO:0000256" key="11">
    <source>
        <dbReference type="RuleBase" id="RU003357"/>
    </source>
</evidence>
<keyword evidence="2 10" id="KW-0813">Transport</keyword>
<dbReference type="SUPFAM" id="SSF56935">
    <property type="entry name" value="Porins"/>
    <property type="match status" value="1"/>
</dbReference>
<evidence type="ECO:0000256" key="8">
    <source>
        <dbReference type="ARBA" id="ARBA00023170"/>
    </source>
</evidence>
<feature type="domain" description="TonB-dependent receptor-like beta-barrel" evidence="13">
    <location>
        <begin position="292"/>
        <end position="695"/>
    </location>
</feature>
<evidence type="ECO:0000256" key="10">
    <source>
        <dbReference type="PROSITE-ProRule" id="PRU01360"/>
    </source>
</evidence>
<evidence type="ECO:0000256" key="2">
    <source>
        <dbReference type="ARBA" id="ARBA00022448"/>
    </source>
</evidence>
<evidence type="ECO:0000259" key="14">
    <source>
        <dbReference type="Pfam" id="PF07715"/>
    </source>
</evidence>
<protein>
    <submittedName>
        <fullName evidence="15">Iron complex outermembrane receptor protein</fullName>
    </submittedName>
</protein>
<dbReference type="PANTHER" id="PTHR30069:SF29">
    <property type="entry name" value="HEMOGLOBIN AND HEMOGLOBIN-HAPTOGLOBIN-BINDING PROTEIN 1-RELATED"/>
    <property type="match status" value="1"/>
</dbReference>
<evidence type="ECO:0000256" key="9">
    <source>
        <dbReference type="ARBA" id="ARBA00023237"/>
    </source>
</evidence>
<evidence type="ECO:0000256" key="12">
    <source>
        <dbReference type="SAM" id="SignalP"/>
    </source>
</evidence>
<dbReference type="PROSITE" id="PS52016">
    <property type="entry name" value="TONB_DEPENDENT_REC_3"/>
    <property type="match status" value="1"/>
</dbReference>
<keyword evidence="7 10" id="KW-0472">Membrane</keyword>
<organism evidence="15 16">
    <name type="scientific">Xanthobacter agilis</name>
    <dbReference type="NCBI Taxonomy" id="47492"/>
    <lineage>
        <taxon>Bacteria</taxon>
        <taxon>Pseudomonadati</taxon>
        <taxon>Pseudomonadota</taxon>
        <taxon>Alphaproteobacteria</taxon>
        <taxon>Hyphomicrobiales</taxon>
        <taxon>Xanthobacteraceae</taxon>
        <taxon>Xanthobacter</taxon>
    </lineage>
</organism>
<evidence type="ECO:0000256" key="3">
    <source>
        <dbReference type="ARBA" id="ARBA00022452"/>
    </source>
</evidence>
<name>A0ABU0LE31_XANAG</name>
<dbReference type="InterPro" id="IPR000531">
    <property type="entry name" value="Beta-barrel_TonB"/>
</dbReference>
<keyword evidence="5 12" id="KW-0732">Signal</keyword>
<feature type="chain" id="PRO_5045842377" evidence="12">
    <location>
        <begin position="25"/>
        <end position="721"/>
    </location>
</feature>
<dbReference type="EMBL" id="JAUSVY010000004">
    <property type="protein sequence ID" value="MDQ0505407.1"/>
    <property type="molecule type" value="Genomic_DNA"/>
</dbReference>
<evidence type="ECO:0000256" key="4">
    <source>
        <dbReference type="ARBA" id="ARBA00022692"/>
    </source>
</evidence>
<dbReference type="Gene3D" id="2.170.130.10">
    <property type="entry name" value="TonB-dependent receptor, plug domain"/>
    <property type="match status" value="1"/>
</dbReference>
<evidence type="ECO:0000256" key="7">
    <source>
        <dbReference type="ARBA" id="ARBA00023136"/>
    </source>
</evidence>
<dbReference type="Pfam" id="PF00593">
    <property type="entry name" value="TonB_dep_Rec_b-barrel"/>
    <property type="match status" value="1"/>
</dbReference>
<dbReference type="RefSeq" id="WP_237344124.1">
    <property type="nucleotide sequence ID" value="NZ_JABWGX010000002.1"/>
</dbReference>
<keyword evidence="8 15" id="KW-0675">Receptor</keyword>
<dbReference type="InterPro" id="IPR036942">
    <property type="entry name" value="Beta-barrel_TonB_sf"/>
</dbReference>
<dbReference type="Gene3D" id="2.40.170.20">
    <property type="entry name" value="TonB-dependent receptor, beta-barrel domain"/>
    <property type="match status" value="1"/>
</dbReference>
<reference evidence="15 16" key="1">
    <citation type="submission" date="2023-07" db="EMBL/GenBank/DDBJ databases">
        <title>Genomic Encyclopedia of Type Strains, Phase IV (KMG-IV): sequencing the most valuable type-strain genomes for metagenomic binning, comparative biology and taxonomic classification.</title>
        <authorList>
            <person name="Goeker M."/>
        </authorList>
    </citation>
    <scope>NUCLEOTIDE SEQUENCE [LARGE SCALE GENOMIC DNA]</scope>
    <source>
        <strain evidence="15 16">DSM 3770</strain>
    </source>
</reference>
<dbReference type="InterPro" id="IPR037066">
    <property type="entry name" value="Plug_dom_sf"/>
</dbReference>
<keyword evidence="9 10" id="KW-0998">Cell outer membrane</keyword>
<keyword evidence="6 11" id="KW-0798">TonB box</keyword>
<dbReference type="CDD" id="cd01347">
    <property type="entry name" value="ligand_gated_channel"/>
    <property type="match status" value="1"/>
</dbReference>
<evidence type="ECO:0000256" key="5">
    <source>
        <dbReference type="ARBA" id="ARBA00022729"/>
    </source>
</evidence>
<keyword evidence="3 10" id="KW-1134">Transmembrane beta strand</keyword>
<feature type="domain" description="TonB-dependent receptor plug" evidence="14">
    <location>
        <begin position="67"/>
        <end position="168"/>
    </location>
</feature>
<evidence type="ECO:0000313" key="16">
    <source>
        <dbReference type="Proteomes" id="UP001241747"/>
    </source>
</evidence>
<keyword evidence="16" id="KW-1185">Reference proteome</keyword>
<accession>A0ABU0LE31</accession>
<comment type="similarity">
    <text evidence="10 11">Belongs to the TonB-dependent receptor family.</text>
</comment>
<sequence length="721" mass="80242">MRKIALRATASSFALMTAVVAAQAQQATTSDATAPVAVDTAAGVFELGQINVVSPAASEYWDSSGAAISETNISNQEMFTFNRNRLDDALTLAPGVAVSSGGARNEPTVSVRGFNLWQVPVSIDGVRVYLPYDNRLDISRFVTPDLSEVQVQEGYVSILNGPGGMGGAINLVTRKPTRAVEGEVRAGVGLGNTGAYTDFNSTFALGSKQEGYYVQASGAFNDSDGFFLPSGFTPLNPWAEDGGRRDHSESQDWRVNLKVGFTPNDTDEYTLNYTVQQGEKGTPYDIWHNVRTPDGWKGWADANQTRNWTWPEWNWQTAYFLSKTAIGTDTYLNTRFYYTWFDNTLAAYDNTAFDTQYIRGFNSFYNDQSFGTDLELVHEINSQDTIKGVFTYRRDSHASQDENNPGLGTTVWDPTIKQSEAVLSFGVENTVHFTKNFDFVAGVSYNYRDLLLAEDYGSVNGNGDVLYSHPLTTDDTIDWQFAGIYRYSDKGQINASVSSRTRFPTLFERFSSRFGSAIANPDLQAERATNYELAWRDTFNKTLALGASIFFNQVTNLIQSVDTDEWSVSNDTWITQNQNVGTSNNTGFILKAEWQTTDTLLLGGNYTYIHIDLSSPIEGIEATGTPEQYAFIYAKWKAWDNITLIPSATFSSSRWTNPSVGPLNYVRTDGYALANLSAEYQFNPQTTFSAGVQNIFDTEYETEWLYPQAGRNYFINGRVVF</sequence>